<feature type="transmembrane region" description="Helical" evidence="1">
    <location>
        <begin position="6"/>
        <end position="26"/>
    </location>
</feature>
<evidence type="ECO:0000313" key="3">
    <source>
        <dbReference type="Proteomes" id="UP000235162"/>
    </source>
</evidence>
<keyword evidence="1" id="KW-1133">Transmembrane helix</keyword>
<comment type="caution">
    <text evidence="2">The sequence shown here is derived from an EMBL/GenBank/DDBJ whole genome shotgun (WGS) entry which is preliminary data.</text>
</comment>
<gene>
    <name evidence="2" type="ORF">C0029_18930</name>
</gene>
<dbReference type="AlphaFoldDB" id="A0AAP8SLA8"/>
<dbReference type="KEGG" id="hja:BST95_12245"/>
<protein>
    <submittedName>
        <fullName evidence="2">Uncharacterized protein</fullName>
    </submittedName>
</protein>
<keyword evidence="1" id="KW-0472">Membrane</keyword>
<dbReference type="Proteomes" id="UP000235162">
    <property type="component" value="Unassembled WGS sequence"/>
</dbReference>
<keyword evidence="1" id="KW-0812">Transmembrane</keyword>
<accession>A0AAP8SLA8</accession>
<name>A0AAP8SLA8_9GAMM</name>
<organism evidence="2 3">
    <name type="scientific">Halioglobus japonicus</name>
    <dbReference type="NCBI Taxonomy" id="930805"/>
    <lineage>
        <taxon>Bacteria</taxon>
        <taxon>Pseudomonadati</taxon>
        <taxon>Pseudomonadota</taxon>
        <taxon>Gammaproteobacteria</taxon>
        <taxon>Cellvibrionales</taxon>
        <taxon>Halieaceae</taxon>
        <taxon>Halioglobus</taxon>
    </lineage>
</organism>
<evidence type="ECO:0000256" key="1">
    <source>
        <dbReference type="SAM" id="Phobius"/>
    </source>
</evidence>
<dbReference type="EMBL" id="PKUR01000014">
    <property type="protein sequence ID" value="PLW84495.1"/>
    <property type="molecule type" value="Genomic_DNA"/>
</dbReference>
<reference evidence="2 3" key="1">
    <citation type="submission" date="2018-01" db="EMBL/GenBank/DDBJ databases">
        <title>The draft genome sequence of Halioglobus japonicus S1-36.</title>
        <authorList>
            <person name="Du Z.-J."/>
            <person name="Shi M.-J."/>
        </authorList>
    </citation>
    <scope>NUCLEOTIDE SEQUENCE [LARGE SCALE GENOMIC DNA]</scope>
    <source>
        <strain evidence="2 3">S1-36</strain>
    </source>
</reference>
<evidence type="ECO:0000313" key="2">
    <source>
        <dbReference type="EMBL" id="PLW84495.1"/>
    </source>
</evidence>
<dbReference type="RefSeq" id="WP_084199780.1">
    <property type="nucleotide sequence ID" value="NZ_BMYL01000017.1"/>
</dbReference>
<proteinExistence type="predicted"/>
<keyword evidence="3" id="KW-1185">Reference proteome</keyword>
<feature type="transmembrane region" description="Helical" evidence="1">
    <location>
        <begin position="47"/>
        <end position="64"/>
    </location>
</feature>
<sequence>MIEVLYAIALVMLVAAALPALFEWLWNMTMPEVFGMPALNYWQSFRLLLIAHILFGVPIVTLSIG</sequence>